<dbReference type="PANTHER" id="PTHR43133">
    <property type="entry name" value="RNA POLYMERASE ECF-TYPE SIGMA FACTO"/>
    <property type="match status" value="1"/>
</dbReference>
<organism evidence="8 9">
    <name type="scientific">Microlunatus endophyticus</name>
    <dbReference type="NCBI Taxonomy" id="1716077"/>
    <lineage>
        <taxon>Bacteria</taxon>
        <taxon>Bacillati</taxon>
        <taxon>Actinomycetota</taxon>
        <taxon>Actinomycetes</taxon>
        <taxon>Propionibacteriales</taxon>
        <taxon>Propionibacteriaceae</taxon>
        <taxon>Microlunatus</taxon>
    </lineage>
</organism>
<dbReference type="Gene3D" id="1.10.10.10">
    <property type="entry name" value="Winged helix-like DNA-binding domain superfamily/Winged helix DNA-binding domain"/>
    <property type="match status" value="1"/>
</dbReference>
<dbReference type="PANTHER" id="PTHR43133:SF8">
    <property type="entry name" value="RNA POLYMERASE SIGMA FACTOR HI_1459-RELATED"/>
    <property type="match status" value="1"/>
</dbReference>
<dbReference type="GO" id="GO:0003677">
    <property type="term" value="F:DNA binding"/>
    <property type="evidence" value="ECO:0007669"/>
    <property type="project" value="UniProtKB-KW"/>
</dbReference>
<evidence type="ECO:0000313" key="8">
    <source>
        <dbReference type="EMBL" id="GGL71398.1"/>
    </source>
</evidence>
<evidence type="ECO:0000256" key="6">
    <source>
        <dbReference type="SAM" id="MobiDB-lite"/>
    </source>
</evidence>
<dbReference type="SUPFAM" id="SSF88659">
    <property type="entry name" value="Sigma3 and sigma4 domains of RNA polymerase sigma factors"/>
    <property type="match status" value="1"/>
</dbReference>
<keyword evidence="9" id="KW-1185">Reference proteome</keyword>
<keyword evidence="2" id="KW-0805">Transcription regulation</keyword>
<feature type="region of interest" description="Disordered" evidence="6">
    <location>
        <begin position="174"/>
        <end position="199"/>
    </location>
</feature>
<reference evidence="8" key="2">
    <citation type="submission" date="2020-09" db="EMBL/GenBank/DDBJ databases">
        <authorList>
            <person name="Sun Q."/>
            <person name="Zhou Y."/>
        </authorList>
    </citation>
    <scope>NUCLEOTIDE SEQUENCE</scope>
    <source>
        <strain evidence="8">CGMCC 4.7306</strain>
    </source>
</reference>
<comment type="similarity">
    <text evidence="1">Belongs to the sigma-70 factor family. ECF subfamily.</text>
</comment>
<evidence type="ECO:0000256" key="3">
    <source>
        <dbReference type="ARBA" id="ARBA00023082"/>
    </source>
</evidence>
<evidence type="ECO:0000259" key="7">
    <source>
        <dbReference type="Pfam" id="PF04542"/>
    </source>
</evidence>
<dbReference type="Proteomes" id="UP000613840">
    <property type="component" value="Unassembled WGS sequence"/>
</dbReference>
<evidence type="ECO:0000256" key="2">
    <source>
        <dbReference type="ARBA" id="ARBA00023015"/>
    </source>
</evidence>
<dbReference type="RefSeq" id="WP_188896390.1">
    <property type="nucleotide sequence ID" value="NZ_BMMZ01000008.1"/>
</dbReference>
<dbReference type="GO" id="GO:0006352">
    <property type="term" value="P:DNA-templated transcription initiation"/>
    <property type="evidence" value="ECO:0007669"/>
    <property type="project" value="InterPro"/>
</dbReference>
<gene>
    <name evidence="8" type="primary">rpoE</name>
    <name evidence="8" type="ORF">GCM10011575_32180</name>
</gene>
<keyword evidence="3" id="KW-0731">Sigma factor</keyword>
<evidence type="ECO:0000256" key="4">
    <source>
        <dbReference type="ARBA" id="ARBA00023125"/>
    </source>
</evidence>
<dbReference type="GO" id="GO:0016987">
    <property type="term" value="F:sigma factor activity"/>
    <property type="evidence" value="ECO:0007669"/>
    <property type="project" value="UniProtKB-KW"/>
</dbReference>
<keyword evidence="5" id="KW-0804">Transcription</keyword>
<dbReference type="AlphaFoldDB" id="A0A917W5G1"/>
<reference evidence="8" key="1">
    <citation type="journal article" date="2014" name="Int. J. Syst. Evol. Microbiol.">
        <title>Complete genome sequence of Corynebacterium casei LMG S-19264T (=DSM 44701T), isolated from a smear-ripened cheese.</title>
        <authorList>
            <consortium name="US DOE Joint Genome Institute (JGI-PGF)"/>
            <person name="Walter F."/>
            <person name="Albersmeier A."/>
            <person name="Kalinowski J."/>
            <person name="Ruckert C."/>
        </authorList>
    </citation>
    <scope>NUCLEOTIDE SEQUENCE</scope>
    <source>
        <strain evidence="8">CGMCC 4.7306</strain>
    </source>
</reference>
<keyword evidence="8" id="KW-0240">DNA-directed RNA polymerase</keyword>
<dbReference type="NCBIfam" id="TIGR02937">
    <property type="entry name" value="sigma70-ECF"/>
    <property type="match status" value="1"/>
</dbReference>
<feature type="domain" description="RNA polymerase sigma-70 region 2" evidence="7">
    <location>
        <begin position="17"/>
        <end position="84"/>
    </location>
</feature>
<sequence length="199" mass="22301">MSHQPPGPDREHVFRSLYESVYPDLLRFVQRRSSADQVDDVIADACLVVWRRLDELPDSRDEARAWVFGITRNVLLGRHRGDRRRHALAVRLADPTTPTRNGTDPRTDPAADGVATRIDLGRAWHRLSPDHQEALALAVFERLAAPAAAAVLSISPVAFRLRLSRARRALRHQLGTGPIPDDKTPYDRSVGIQERNTAS</sequence>
<accession>A0A917W5G1</accession>
<dbReference type="InterPro" id="IPR014284">
    <property type="entry name" value="RNA_pol_sigma-70_dom"/>
</dbReference>
<dbReference type="GO" id="GO:0000428">
    <property type="term" value="C:DNA-directed RNA polymerase complex"/>
    <property type="evidence" value="ECO:0007669"/>
    <property type="project" value="UniProtKB-KW"/>
</dbReference>
<comment type="caution">
    <text evidence="8">The sequence shown here is derived from an EMBL/GenBank/DDBJ whole genome shotgun (WGS) entry which is preliminary data.</text>
</comment>
<keyword evidence="4" id="KW-0238">DNA-binding</keyword>
<proteinExistence type="inferred from homology"/>
<dbReference type="InterPro" id="IPR013325">
    <property type="entry name" value="RNA_pol_sigma_r2"/>
</dbReference>
<name>A0A917W5G1_9ACTN</name>
<dbReference type="Pfam" id="PF04542">
    <property type="entry name" value="Sigma70_r2"/>
    <property type="match status" value="1"/>
</dbReference>
<dbReference type="InterPro" id="IPR039425">
    <property type="entry name" value="RNA_pol_sigma-70-like"/>
</dbReference>
<protein>
    <submittedName>
        <fullName evidence="8">DNA-directed RNA polymerase sigma-70 factor</fullName>
    </submittedName>
</protein>
<evidence type="ECO:0000256" key="1">
    <source>
        <dbReference type="ARBA" id="ARBA00010641"/>
    </source>
</evidence>
<dbReference type="EMBL" id="BMMZ01000008">
    <property type="protein sequence ID" value="GGL71398.1"/>
    <property type="molecule type" value="Genomic_DNA"/>
</dbReference>
<dbReference type="InterPro" id="IPR007627">
    <property type="entry name" value="RNA_pol_sigma70_r2"/>
</dbReference>
<evidence type="ECO:0000256" key="5">
    <source>
        <dbReference type="ARBA" id="ARBA00023163"/>
    </source>
</evidence>
<dbReference type="SUPFAM" id="SSF88946">
    <property type="entry name" value="Sigma2 domain of RNA polymerase sigma factors"/>
    <property type="match status" value="1"/>
</dbReference>
<dbReference type="InterPro" id="IPR036388">
    <property type="entry name" value="WH-like_DNA-bd_sf"/>
</dbReference>
<dbReference type="InterPro" id="IPR013324">
    <property type="entry name" value="RNA_pol_sigma_r3/r4-like"/>
</dbReference>
<dbReference type="Gene3D" id="1.10.1740.10">
    <property type="match status" value="1"/>
</dbReference>
<evidence type="ECO:0000313" key="9">
    <source>
        <dbReference type="Proteomes" id="UP000613840"/>
    </source>
</evidence>